<evidence type="ECO:0000313" key="4">
    <source>
        <dbReference type="Proteomes" id="UP000719412"/>
    </source>
</evidence>
<dbReference type="Gene3D" id="4.10.60.10">
    <property type="entry name" value="Zinc finger, CCHC-type"/>
    <property type="match status" value="1"/>
</dbReference>
<evidence type="ECO:0000259" key="2">
    <source>
        <dbReference type="SMART" id="SM00343"/>
    </source>
</evidence>
<sequence length="600" mass="67209">MDSRTENDVVEKTPPKWDEREDSSADRVKGHTLEIEKELGTIAKVIKKEQQGKISFTKEEQKRILEASGTIRASVMQLLLEVIATQQAQKRAEERAAKQEEETEKLKKQLKRAEESGKGAKSQVSMMTKGVQTEGAAGKKGQPQAKETPKEVQARETTQTRKEAGSQGEERRTVSYAAKLKAKIPVKDETTVKMQGKAAEEVKAKLVRKLDIEKIGGPLSQVIPTKRGEVVLVSRNEEQRKKLETVLKATEGIEMGLKKKLNPTVTLTGLETGWKEEEIVEEVFQKNGWIQSTSTMEEFKGAFMFLARKRCQVTEGEPDVRGGTTPPHCLHREAEDHGGADHGLRRGDGPGDTLLQLQRPGTHPQKLQAEAEMPQMRQGGSQDQGMQGREIGMRELQTDRAQSLRQEVSPAEEGARMEDRPNREGWKKKIEVNRCFNCHGYDHQKKDCRQELTCYKCGGAHIKKDCKAEKTCPNCVREGRKENSTQLSLEEESRDVRDPRGTLDKFVVLQANLGRGKEATDLLQRTAEENEADVELIQEGYCYMPTWVGWAKYEGGRTDKIATLVRAGRRSIELTQFTEPTIRAVVIEGEGGDIPRGSLA</sequence>
<dbReference type="InterPro" id="IPR001878">
    <property type="entry name" value="Znf_CCHC"/>
</dbReference>
<evidence type="ECO:0000256" key="1">
    <source>
        <dbReference type="SAM" id="MobiDB-lite"/>
    </source>
</evidence>
<evidence type="ECO:0000313" key="3">
    <source>
        <dbReference type="EMBL" id="KAH0809788.1"/>
    </source>
</evidence>
<organism evidence="3 4">
    <name type="scientific">Tenebrio molitor</name>
    <name type="common">Yellow mealworm beetle</name>
    <dbReference type="NCBI Taxonomy" id="7067"/>
    <lineage>
        <taxon>Eukaryota</taxon>
        <taxon>Metazoa</taxon>
        <taxon>Ecdysozoa</taxon>
        <taxon>Arthropoda</taxon>
        <taxon>Hexapoda</taxon>
        <taxon>Insecta</taxon>
        <taxon>Pterygota</taxon>
        <taxon>Neoptera</taxon>
        <taxon>Endopterygota</taxon>
        <taxon>Coleoptera</taxon>
        <taxon>Polyphaga</taxon>
        <taxon>Cucujiformia</taxon>
        <taxon>Tenebrionidae</taxon>
        <taxon>Tenebrio</taxon>
    </lineage>
</organism>
<feature type="region of interest" description="Disordered" evidence="1">
    <location>
        <begin position="1"/>
        <end position="28"/>
    </location>
</feature>
<name>A0A8J6H858_TENMO</name>
<keyword evidence="4" id="KW-1185">Reference proteome</keyword>
<accession>A0A8J6H858</accession>
<dbReference type="Proteomes" id="UP000719412">
    <property type="component" value="Unassembled WGS sequence"/>
</dbReference>
<dbReference type="GO" id="GO:0003676">
    <property type="term" value="F:nucleic acid binding"/>
    <property type="evidence" value="ECO:0007669"/>
    <property type="project" value="InterPro"/>
</dbReference>
<feature type="compositionally biased region" description="Basic and acidic residues" evidence="1">
    <location>
        <begin position="90"/>
        <end position="118"/>
    </location>
</feature>
<feature type="domain" description="CCHC-type" evidence="2">
    <location>
        <begin position="453"/>
        <end position="468"/>
    </location>
</feature>
<proteinExistence type="predicted"/>
<gene>
    <name evidence="3" type="ORF">GEV33_013003</name>
</gene>
<feature type="region of interest" description="Disordered" evidence="1">
    <location>
        <begin position="315"/>
        <end position="386"/>
    </location>
</feature>
<dbReference type="SMART" id="SM00343">
    <property type="entry name" value="ZnF_C2HC"/>
    <property type="match status" value="2"/>
</dbReference>
<reference evidence="3" key="2">
    <citation type="submission" date="2021-08" db="EMBL/GenBank/DDBJ databases">
        <authorList>
            <person name="Eriksson T."/>
        </authorList>
    </citation>
    <scope>NUCLEOTIDE SEQUENCE</scope>
    <source>
        <strain evidence="3">Stoneville</strain>
        <tissue evidence="3">Whole head</tissue>
    </source>
</reference>
<dbReference type="AlphaFoldDB" id="A0A8J6H858"/>
<protein>
    <recommendedName>
        <fullName evidence="2">CCHC-type domain-containing protein</fullName>
    </recommendedName>
</protein>
<feature type="region of interest" description="Disordered" evidence="1">
    <location>
        <begin position="399"/>
        <end position="421"/>
    </location>
</feature>
<reference evidence="3" key="1">
    <citation type="journal article" date="2020" name="J Insects Food Feed">
        <title>The yellow mealworm (Tenebrio molitor) genome: a resource for the emerging insects as food and feed industry.</title>
        <authorList>
            <person name="Eriksson T."/>
            <person name="Andere A."/>
            <person name="Kelstrup H."/>
            <person name="Emery V."/>
            <person name="Picard C."/>
        </authorList>
    </citation>
    <scope>NUCLEOTIDE SEQUENCE</scope>
    <source>
        <strain evidence="3">Stoneville</strain>
        <tissue evidence="3">Whole head</tissue>
    </source>
</reference>
<feature type="compositionally biased region" description="Basic and acidic residues" evidence="1">
    <location>
        <begin position="147"/>
        <end position="173"/>
    </location>
</feature>
<feature type="domain" description="CCHC-type" evidence="2">
    <location>
        <begin position="434"/>
        <end position="450"/>
    </location>
</feature>
<feature type="region of interest" description="Disordered" evidence="1">
    <location>
        <begin position="86"/>
        <end position="173"/>
    </location>
</feature>
<dbReference type="GO" id="GO:0008270">
    <property type="term" value="F:zinc ion binding"/>
    <property type="evidence" value="ECO:0007669"/>
    <property type="project" value="InterPro"/>
</dbReference>
<feature type="compositionally biased region" description="Basic and acidic residues" evidence="1">
    <location>
        <begin position="330"/>
        <end position="349"/>
    </location>
</feature>
<comment type="caution">
    <text evidence="3">The sequence shown here is derived from an EMBL/GenBank/DDBJ whole genome shotgun (WGS) entry which is preliminary data.</text>
</comment>
<dbReference type="EMBL" id="JABDTM020027912">
    <property type="protein sequence ID" value="KAH0809788.1"/>
    <property type="molecule type" value="Genomic_DNA"/>
</dbReference>